<proteinExistence type="predicted"/>
<dbReference type="Proteomes" id="UP000241868">
    <property type="component" value="Unassembled WGS sequence"/>
</dbReference>
<evidence type="ECO:0000313" key="1">
    <source>
        <dbReference type="EMBL" id="PSJ79258.1"/>
    </source>
</evidence>
<organism evidence="1 2">
    <name type="scientific">Neisseria iguanae</name>
    <dbReference type="NCBI Taxonomy" id="90242"/>
    <lineage>
        <taxon>Bacteria</taxon>
        <taxon>Pseudomonadati</taxon>
        <taxon>Pseudomonadota</taxon>
        <taxon>Betaproteobacteria</taxon>
        <taxon>Neisseriales</taxon>
        <taxon>Neisseriaceae</taxon>
        <taxon>Neisseria</taxon>
    </lineage>
</organism>
<accession>A0A2P7TWY9</accession>
<reference evidence="1 2" key="1">
    <citation type="submission" date="2018-03" db="EMBL/GenBank/DDBJ databases">
        <title>Neisseria weixii sp. nov., isolated from the intestinal contents of Tibetan Plateau pika (Ochotona curzoniae) in Yushu, Qinghai Province, China.</title>
        <authorList>
            <person name="Gui Z."/>
        </authorList>
    </citation>
    <scope>NUCLEOTIDE SEQUENCE [LARGE SCALE GENOMIC DNA]</scope>
    <source>
        <strain evidence="1 2">ATCC 51483</strain>
    </source>
</reference>
<dbReference type="AlphaFoldDB" id="A0A2P7TWY9"/>
<dbReference type="EMBL" id="PXYY01000144">
    <property type="protein sequence ID" value="PSJ79258.1"/>
    <property type="molecule type" value="Genomic_DNA"/>
</dbReference>
<protein>
    <submittedName>
        <fullName evidence="1">Uncharacterized protein</fullName>
    </submittedName>
</protein>
<comment type="caution">
    <text evidence="1">The sequence shown here is derived from an EMBL/GenBank/DDBJ whole genome shotgun (WGS) entry which is preliminary data.</text>
</comment>
<feature type="non-terminal residue" evidence="1">
    <location>
        <position position="62"/>
    </location>
</feature>
<keyword evidence="2" id="KW-1185">Reference proteome</keyword>
<evidence type="ECO:0000313" key="2">
    <source>
        <dbReference type="Proteomes" id="UP000241868"/>
    </source>
</evidence>
<name>A0A2P7TWY9_9NEIS</name>
<sequence length="62" mass="7126">MHQRQGFYKDPGASEKILDPAPMVRFIFTVIWHLMSERYANGGNARWMRYIPSSGPMPSAVK</sequence>
<gene>
    <name evidence="1" type="ORF">C7N83_13280</name>
</gene>